<organism evidence="4 5">
    <name type="scientific">Phormidium yuhuli AB48</name>
    <dbReference type="NCBI Taxonomy" id="2940671"/>
    <lineage>
        <taxon>Bacteria</taxon>
        <taxon>Bacillati</taxon>
        <taxon>Cyanobacteriota</taxon>
        <taxon>Cyanophyceae</taxon>
        <taxon>Oscillatoriophycideae</taxon>
        <taxon>Oscillatoriales</taxon>
        <taxon>Oscillatoriaceae</taxon>
        <taxon>Phormidium</taxon>
        <taxon>Phormidium yuhuli</taxon>
    </lineage>
</organism>
<comment type="similarity">
    <text evidence="1">Belongs to the peptidase S13 family.</text>
</comment>
<dbReference type="PANTHER" id="PTHR30023">
    <property type="entry name" value="D-ALANYL-D-ALANINE CARBOXYPEPTIDASE"/>
    <property type="match status" value="1"/>
</dbReference>
<evidence type="ECO:0000256" key="2">
    <source>
        <dbReference type="ARBA" id="ARBA00022801"/>
    </source>
</evidence>
<dbReference type="InterPro" id="IPR000667">
    <property type="entry name" value="Peptidase_S13"/>
</dbReference>
<dbReference type="EMBL" id="CP098611">
    <property type="protein sequence ID" value="USR91404.1"/>
    <property type="molecule type" value="Genomic_DNA"/>
</dbReference>
<dbReference type="Gene3D" id="3.50.80.20">
    <property type="entry name" value="D-Ala-D-Ala carboxypeptidase C, peptidase S13"/>
    <property type="match status" value="1"/>
</dbReference>
<evidence type="ECO:0000256" key="3">
    <source>
        <dbReference type="SAM" id="MobiDB-lite"/>
    </source>
</evidence>
<dbReference type="EC" id="3.4.16.4" evidence="4"/>
<evidence type="ECO:0000256" key="1">
    <source>
        <dbReference type="ARBA" id="ARBA00006096"/>
    </source>
</evidence>
<protein>
    <submittedName>
        <fullName evidence="4">D-alanyl-D-alanine carboxypeptidase</fullName>
        <ecNumber evidence="4">3.4.16.4</ecNumber>
    </submittedName>
</protein>
<evidence type="ECO:0000313" key="5">
    <source>
        <dbReference type="Proteomes" id="UP001056708"/>
    </source>
</evidence>
<dbReference type="RefSeq" id="WP_252663429.1">
    <property type="nucleotide sequence ID" value="NZ_CP098611.1"/>
</dbReference>
<proteinExistence type="inferred from homology"/>
<reference evidence="4" key="1">
    <citation type="submission" date="2022-06" db="EMBL/GenBank/DDBJ databases">
        <title>Genome sequence of Phormidium yuhuli AB48 isolated from an industrial photobioreactor environment.</title>
        <authorList>
            <person name="Qiu Y."/>
            <person name="Noonan A.J.C."/>
            <person name="Dofher K."/>
            <person name="Koch M."/>
            <person name="Kieft B."/>
            <person name="Lin X."/>
            <person name="Ziels R.M."/>
            <person name="Hallam S.J."/>
        </authorList>
    </citation>
    <scope>NUCLEOTIDE SEQUENCE</scope>
    <source>
        <strain evidence="4">AB48</strain>
    </source>
</reference>
<dbReference type="GO" id="GO:0009002">
    <property type="term" value="F:serine-type D-Ala-D-Ala carboxypeptidase activity"/>
    <property type="evidence" value="ECO:0007669"/>
    <property type="project" value="UniProtKB-EC"/>
</dbReference>
<keyword evidence="5" id="KW-1185">Reference proteome</keyword>
<dbReference type="SUPFAM" id="SSF56601">
    <property type="entry name" value="beta-lactamase/transpeptidase-like"/>
    <property type="match status" value="1"/>
</dbReference>
<feature type="region of interest" description="Disordered" evidence="3">
    <location>
        <begin position="454"/>
        <end position="473"/>
    </location>
</feature>
<dbReference type="Proteomes" id="UP001056708">
    <property type="component" value="Chromosome"/>
</dbReference>
<keyword evidence="2 4" id="KW-0378">Hydrolase</keyword>
<name>A0ABY5AT34_9CYAN</name>
<dbReference type="Gene3D" id="3.40.710.10">
    <property type="entry name" value="DD-peptidase/beta-lactamase superfamily"/>
    <property type="match status" value="1"/>
</dbReference>
<sequence length="473" mass="51189">MGRAGIAMLSLVSSGVLALWLDVTGILPPPSEVSIPLLEAPGLVLSLEADGEAQALIDNYLTALEAQGMMAERQGIWLQAGLEELASHQGTLPRSAASVTKVATTLVALDTWDWQQQTVTEISATGPIVDGVLEGHLIIRGGDDVLWVWEEAIALAVTLQELGIEAVAGDLILENQPWFNFRQESERVGEAFRLSFDARRWTPRLQRAHEGMTAGTPRPQLEIRGEVRRLGDSQTDEENGENGEVARVTEPLPSRVTLVRHHSLPLLSWLKVMNVHSNNVMADYLGEKLGGGARVAQRAAQLAAVPEAEIQLINGSGLGQENRVSPRASVALLGAIHRRLARRGLTLADLFPVFGLDGGTMEDRGMPKGATVKTGTLWNVSALVGAVPTRDRGLVWFALLNGGDAYTLPFRRQQDEFLHQIQEQWGQGPQMRALRAAYPPPRFGDGDRLEVLAPSALGASQSTGPYPLARQAE</sequence>
<gene>
    <name evidence="4" type="ORF">NEA10_01290</name>
</gene>
<accession>A0ABY5AT34</accession>
<evidence type="ECO:0000313" key="4">
    <source>
        <dbReference type="EMBL" id="USR91404.1"/>
    </source>
</evidence>
<keyword evidence="4" id="KW-0121">Carboxypeptidase</keyword>
<dbReference type="PANTHER" id="PTHR30023:SF0">
    <property type="entry name" value="PENICILLIN-SENSITIVE CARBOXYPEPTIDASE A"/>
    <property type="match status" value="1"/>
</dbReference>
<dbReference type="InterPro" id="IPR012338">
    <property type="entry name" value="Beta-lactam/transpept-like"/>
</dbReference>
<dbReference type="PRINTS" id="PR00922">
    <property type="entry name" value="DADACBPTASE3"/>
</dbReference>
<keyword evidence="4" id="KW-0645">Protease</keyword>
<dbReference type="Pfam" id="PF02113">
    <property type="entry name" value="Peptidase_S13"/>
    <property type="match status" value="2"/>
</dbReference>